<dbReference type="EMBL" id="CAXIEN010000030">
    <property type="protein sequence ID" value="CAL1267853.1"/>
    <property type="molecule type" value="Genomic_DNA"/>
</dbReference>
<keyword evidence="9 11" id="KW-0472">Membrane</keyword>
<organism evidence="12 13">
    <name type="scientific">Larinioides sclopetarius</name>
    <dbReference type="NCBI Taxonomy" id="280406"/>
    <lineage>
        <taxon>Eukaryota</taxon>
        <taxon>Metazoa</taxon>
        <taxon>Ecdysozoa</taxon>
        <taxon>Arthropoda</taxon>
        <taxon>Chelicerata</taxon>
        <taxon>Arachnida</taxon>
        <taxon>Araneae</taxon>
        <taxon>Araneomorphae</taxon>
        <taxon>Entelegynae</taxon>
        <taxon>Araneoidea</taxon>
        <taxon>Araneidae</taxon>
        <taxon>Larinioides</taxon>
    </lineage>
</organism>
<keyword evidence="5 11" id="KW-0812">Transmembrane</keyword>
<evidence type="ECO:0000256" key="1">
    <source>
        <dbReference type="ARBA" id="ARBA00004651"/>
    </source>
</evidence>
<evidence type="ECO:0000256" key="6">
    <source>
        <dbReference type="ARBA" id="ARBA00022781"/>
    </source>
</evidence>
<dbReference type="GO" id="GO:0005886">
    <property type="term" value="C:plasma membrane"/>
    <property type="evidence" value="ECO:0007669"/>
    <property type="project" value="UniProtKB-SubCell"/>
</dbReference>
<evidence type="ECO:0000256" key="3">
    <source>
        <dbReference type="ARBA" id="ARBA00022448"/>
    </source>
</evidence>
<proteinExistence type="inferred from homology"/>
<dbReference type="AlphaFoldDB" id="A0AAV1ZBW4"/>
<feature type="transmembrane region" description="Helical" evidence="11">
    <location>
        <begin position="188"/>
        <end position="205"/>
    </location>
</feature>
<dbReference type="Pfam" id="PF03189">
    <property type="entry name" value="Otopetrin"/>
    <property type="match status" value="1"/>
</dbReference>
<feature type="transmembrane region" description="Helical" evidence="11">
    <location>
        <begin position="377"/>
        <end position="400"/>
    </location>
</feature>
<sequence>MDNRSYLNLGRDGNFIDKSFPEPEQYPLHELNDKGDGRTSLENTAIAENVVHSSRDGDVLHSLSGIYAEILIVITAAAILTEMLPGNLPLFYFHDYLFIYLLGIGIMVFIIIQGVRFRLFKSSKNDKSDSNLSPALQRSAPDEYITDINIFFKVGAAITGAVVLITSMMEAVSIYVSMKPCVHQLSSAQPILQCIFVLFQLHFLINPQDILNTLGCFRNLAIMHLFAANFAMWLRMMLWGIVKDFEANTHIMHNSSVPWDNTLNITVHSLESDINSNDNSTHYPAHVIHYTSNCWWRVKKSEEIDVTSVQYCLQNSTAGQIWQKTDHFLFVFKTQYYFLIIGILYIIWCKCSSGYIKRNYSSFPSNSSQKIDLCSRATKGVCLGLVIFVTSIIILIIFFTVDRELIMMHSIIYCVIFGSASFSAIFGLFQVKKMYSWKSLREVQFIRFFQSIGLFAVFVYGSCNVISGSLSPKKPNIILAFEAISMVLNSTAQYLLIIQVSRKKIDVSNANEKPGRQAVVFLIFCNISLCILECFVTWSHLRHQYLVDSEVMWPAVIRCVLPFVVFYRYHSAATLTQAWLKAYQ</sequence>
<keyword evidence="8" id="KW-0406">Ion transport</keyword>
<evidence type="ECO:0000256" key="5">
    <source>
        <dbReference type="ARBA" id="ARBA00022692"/>
    </source>
</evidence>
<keyword evidence="10" id="KW-0407">Ion channel</keyword>
<dbReference type="Proteomes" id="UP001497382">
    <property type="component" value="Unassembled WGS sequence"/>
</dbReference>
<feature type="transmembrane region" description="Helical" evidence="11">
    <location>
        <begin position="406"/>
        <end position="431"/>
    </location>
</feature>
<feature type="transmembrane region" description="Helical" evidence="11">
    <location>
        <begin position="452"/>
        <end position="471"/>
    </location>
</feature>
<dbReference type="PANTHER" id="PTHR21522">
    <property type="entry name" value="PROTON CHANNEL OTOP"/>
    <property type="match status" value="1"/>
</dbReference>
<dbReference type="InterPro" id="IPR004878">
    <property type="entry name" value="Otopetrin"/>
</dbReference>
<dbReference type="GO" id="GO:0015252">
    <property type="term" value="F:proton channel activity"/>
    <property type="evidence" value="ECO:0007669"/>
    <property type="project" value="InterPro"/>
</dbReference>
<evidence type="ECO:0000256" key="9">
    <source>
        <dbReference type="ARBA" id="ARBA00023136"/>
    </source>
</evidence>
<evidence type="ECO:0000256" key="2">
    <source>
        <dbReference type="ARBA" id="ARBA00006513"/>
    </source>
</evidence>
<feature type="transmembrane region" description="Helical" evidence="11">
    <location>
        <begin position="518"/>
        <end position="539"/>
    </location>
</feature>
<keyword evidence="4" id="KW-1003">Cell membrane</keyword>
<gene>
    <name evidence="12" type="ORF">LARSCL_LOCUS3868</name>
</gene>
<feature type="transmembrane region" description="Helical" evidence="11">
    <location>
        <begin position="96"/>
        <end position="115"/>
    </location>
</feature>
<evidence type="ECO:0000256" key="11">
    <source>
        <dbReference type="SAM" id="Phobius"/>
    </source>
</evidence>
<feature type="transmembrane region" description="Helical" evidence="11">
    <location>
        <begin position="65"/>
        <end position="84"/>
    </location>
</feature>
<evidence type="ECO:0000256" key="7">
    <source>
        <dbReference type="ARBA" id="ARBA00022989"/>
    </source>
</evidence>
<keyword evidence="13" id="KW-1185">Reference proteome</keyword>
<comment type="similarity">
    <text evidence="2">Belongs to the otopetrin family.</text>
</comment>
<reference evidence="12 13" key="1">
    <citation type="submission" date="2024-04" db="EMBL/GenBank/DDBJ databases">
        <authorList>
            <person name="Rising A."/>
            <person name="Reimegard J."/>
            <person name="Sonavane S."/>
            <person name="Akerstrom W."/>
            <person name="Nylinder S."/>
            <person name="Hedman E."/>
            <person name="Kallberg Y."/>
        </authorList>
    </citation>
    <scope>NUCLEOTIDE SEQUENCE [LARGE SCALE GENOMIC DNA]</scope>
</reference>
<evidence type="ECO:0000256" key="4">
    <source>
        <dbReference type="ARBA" id="ARBA00022475"/>
    </source>
</evidence>
<comment type="caution">
    <text evidence="12">The sequence shown here is derived from an EMBL/GenBank/DDBJ whole genome shotgun (WGS) entry which is preliminary data.</text>
</comment>
<evidence type="ECO:0000256" key="8">
    <source>
        <dbReference type="ARBA" id="ARBA00023065"/>
    </source>
</evidence>
<dbReference type="PANTHER" id="PTHR21522:SF32">
    <property type="entry name" value="OTOPETRIN-2"/>
    <property type="match status" value="1"/>
</dbReference>
<feature type="transmembrane region" description="Helical" evidence="11">
    <location>
        <begin position="477"/>
        <end position="497"/>
    </location>
</feature>
<feature type="transmembrane region" description="Helical" evidence="11">
    <location>
        <begin position="336"/>
        <end position="356"/>
    </location>
</feature>
<evidence type="ECO:0000313" key="13">
    <source>
        <dbReference type="Proteomes" id="UP001497382"/>
    </source>
</evidence>
<feature type="transmembrane region" description="Helical" evidence="11">
    <location>
        <begin position="551"/>
        <end position="569"/>
    </location>
</feature>
<feature type="transmembrane region" description="Helical" evidence="11">
    <location>
        <begin position="154"/>
        <end position="176"/>
    </location>
</feature>
<name>A0AAV1ZBW4_9ARAC</name>
<evidence type="ECO:0000256" key="10">
    <source>
        <dbReference type="ARBA" id="ARBA00023303"/>
    </source>
</evidence>
<accession>A0AAV1ZBW4</accession>
<keyword evidence="3" id="KW-0813">Transport</keyword>
<comment type="subcellular location">
    <subcellularLocation>
        <location evidence="1">Cell membrane</location>
        <topology evidence="1">Multi-pass membrane protein</topology>
    </subcellularLocation>
</comment>
<keyword evidence="7 11" id="KW-1133">Transmembrane helix</keyword>
<keyword evidence="6" id="KW-0375">Hydrogen ion transport</keyword>
<evidence type="ECO:0000313" key="12">
    <source>
        <dbReference type="EMBL" id="CAL1267853.1"/>
    </source>
</evidence>
<feature type="transmembrane region" description="Helical" evidence="11">
    <location>
        <begin position="217"/>
        <end position="242"/>
    </location>
</feature>
<protein>
    <submittedName>
        <fullName evidence="12">Uncharacterized protein</fullName>
    </submittedName>
</protein>